<gene>
    <name evidence="1" type="ORF">CM83_1977</name>
</gene>
<organism evidence="1">
    <name type="scientific">Lygus hesperus</name>
    <name type="common">Western plant bug</name>
    <dbReference type="NCBI Taxonomy" id="30085"/>
    <lineage>
        <taxon>Eukaryota</taxon>
        <taxon>Metazoa</taxon>
        <taxon>Ecdysozoa</taxon>
        <taxon>Arthropoda</taxon>
        <taxon>Hexapoda</taxon>
        <taxon>Insecta</taxon>
        <taxon>Pterygota</taxon>
        <taxon>Neoptera</taxon>
        <taxon>Paraneoptera</taxon>
        <taxon>Hemiptera</taxon>
        <taxon>Heteroptera</taxon>
        <taxon>Panheteroptera</taxon>
        <taxon>Cimicomorpha</taxon>
        <taxon>Miridae</taxon>
        <taxon>Mirini</taxon>
        <taxon>Lygus</taxon>
    </lineage>
</organism>
<protein>
    <submittedName>
        <fullName evidence="1">Uncharacterized protein</fullName>
    </submittedName>
</protein>
<feature type="non-terminal residue" evidence="1">
    <location>
        <position position="1"/>
    </location>
</feature>
<feature type="non-terminal residue" evidence="1">
    <location>
        <position position="123"/>
    </location>
</feature>
<proteinExistence type="predicted"/>
<sequence length="123" mass="13827">STVAEKIRDTLGIRFPGSKCVFISNNFTSASSEYRFQITEILSGKKQSGVPAYSWNPKKNQLIELIAVPGNDSEMKLVSILLVIITVINSVISQEHTSVHYDQQSFTRKQEDIDAIRDFQGFD</sequence>
<dbReference type="AlphaFoldDB" id="A0A0A9YAG1"/>
<reference evidence="1" key="2">
    <citation type="submission" date="2014-07" db="EMBL/GenBank/DDBJ databases">
        <authorList>
            <person name="Hull J."/>
        </authorList>
    </citation>
    <scope>NUCLEOTIDE SEQUENCE</scope>
</reference>
<name>A0A0A9YAG1_LYGHE</name>
<accession>A0A0A9YAG1</accession>
<reference evidence="1" key="1">
    <citation type="journal article" date="2014" name="PLoS ONE">
        <title>Transcriptome-Based Identification of ABC Transporters in the Western Tarnished Plant Bug Lygus hesperus.</title>
        <authorList>
            <person name="Hull J.J."/>
            <person name="Chaney K."/>
            <person name="Geib S.M."/>
            <person name="Fabrick J.A."/>
            <person name="Brent C.S."/>
            <person name="Walsh D."/>
            <person name="Lavine L.C."/>
        </authorList>
    </citation>
    <scope>NUCLEOTIDE SEQUENCE</scope>
</reference>
<dbReference type="EMBL" id="GBHO01017074">
    <property type="protein sequence ID" value="JAG26530.1"/>
    <property type="molecule type" value="Transcribed_RNA"/>
</dbReference>
<evidence type="ECO:0000313" key="1">
    <source>
        <dbReference type="EMBL" id="JAG26530.1"/>
    </source>
</evidence>